<dbReference type="HAMAP" id="MF_02210">
    <property type="entry name" value="RimI"/>
    <property type="match status" value="1"/>
</dbReference>
<dbReference type="Pfam" id="PF00583">
    <property type="entry name" value="Acetyltransf_1"/>
    <property type="match status" value="1"/>
</dbReference>
<dbReference type="InterPro" id="IPR016181">
    <property type="entry name" value="Acyl_CoA_acyltransferase"/>
</dbReference>
<comment type="similarity">
    <text evidence="1">Belongs to the acetyltransferase family. RimI subfamily.</text>
</comment>
<keyword evidence="1 3" id="KW-0808">Transferase</keyword>
<dbReference type="RefSeq" id="WP_177137651.1">
    <property type="nucleotide sequence ID" value="NZ_VYGV01000020.1"/>
</dbReference>
<evidence type="ECO:0000256" key="1">
    <source>
        <dbReference type="HAMAP-Rule" id="MF_02210"/>
    </source>
</evidence>
<feature type="active site" description="Proton donor" evidence="1">
    <location>
        <position position="170"/>
    </location>
</feature>
<dbReference type="GO" id="GO:0008999">
    <property type="term" value="F:protein-N-terminal-alanine acetyltransferase activity"/>
    <property type="evidence" value="ECO:0007669"/>
    <property type="project" value="UniProtKB-UniRule"/>
</dbReference>
<gene>
    <name evidence="1 3" type="primary">rimI</name>
    <name evidence="3" type="ORF">F3K02_21240</name>
</gene>
<dbReference type="InterPro" id="IPR006464">
    <property type="entry name" value="AcTrfase_RimI/Ard1"/>
</dbReference>
<keyword evidence="1" id="KW-0012">Acyltransferase</keyword>
<reference evidence="3 4" key="1">
    <citation type="submission" date="2019-09" db="EMBL/GenBank/DDBJ databases">
        <title>Hydrogenophaga aromatica sp. nov., isolated from a para-xylene-degrading enrichment culture.</title>
        <authorList>
            <person name="Tancsics A."/>
            <person name="Banerjee S."/>
        </authorList>
    </citation>
    <scope>NUCLEOTIDE SEQUENCE [LARGE SCALE GENOMIC DNA]</scope>
    <source>
        <strain evidence="3 4">D2P1</strain>
    </source>
</reference>
<name>A0A7Y8KZK3_9BURK</name>
<comment type="caution">
    <text evidence="3">The sequence shown here is derived from an EMBL/GenBank/DDBJ whole genome shotgun (WGS) entry which is preliminary data.</text>
</comment>
<dbReference type="AlphaFoldDB" id="A0A7Y8KZK3"/>
<dbReference type="PROSITE" id="PS51186">
    <property type="entry name" value="GNAT"/>
    <property type="match status" value="1"/>
</dbReference>
<feature type="domain" description="N-acetyltransferase" evidence="2">
    <location>
        <begin position="43"/>
        <end position="203"/>
    </location>
</feature>
<dbReference type="SUPFAM" id="SSF55729">
    <property type="entry name" value="Acyl-CoA N-acyltransferases (Nat)"/>
    <property type="match status" value="1"/>
</dbReference>
<evidence type="ECO:0000313" key="4">
    <source>
        <dbReference type="Proteomes" id="UP000545507"/>
    </source>
</evidence>
<comment type="subcellular location">
    <subcellularLocation>
        <location evidence="1">Cytoplasm</location>
    </subcellularLocation>
</comment>
<sequence>MANTNRSVEASSVSAPKVPVWSAGDWPQAGASARPAPAAERRIAFEPVSVADLDAVCEVEKAAYTHPWTHKHFADSLASGYPAVMLLGEALPGEAVHPRRADGRVLLGYLVAMPGVDEVHLLNITVAPAHQRQGWARFMLDALALWSRSQGAQWLWLEVRASNAPARALYEGYGFQQVGMRRGYYPASHFQREDAVVMSLSLVALASGGAAA</sequence>
<organism evidence="3 4">
    <name type="scientific">Hydrogenophaga aromaticivorans</name>
    <dbReference type="NCBI Taxonomy" id="2610898"/>
    <lineage>
        <taxon>Bacteria</taxon>
        <taxon>Pseudomonadati</taxon>
        <taxon>Pseudomonadota</taxon>
        <taxon>Betaproteobacteria</taxon>
        <taxon>Burkholderiales</taxon>
        <taxon>Comamonadaceae</taxon>
        <taxon>Hydrogenophaga</taxon>
    </lineage>
</organism>
<protein>
    <recommendedName>
        <fullName evidence="1">[Ribosomal protein bS18]-alanine N-acetyltransferase</fullName>
        <ecNumber evidence="1">2.3.1.266</ecNumber>
    </recommendedName>
</protein>
<dbReference type="InterPro" id="IPR000182">
    <property type="entry name" value="GNAT_dom"/>
</dbReference>
<comment type="catalytic activity">
    <reaction evidence="1">
        <text>N-terminal L-alanyl-[ribosomal protein bS18] + acetyl-CoA = N-terminal N(alpha)-acetyl-L-alanyl-[ribosomal protein bS18] + CoA + H(+)</text>
        <dbReference type="Rhea" id="RHEA:43756"/>
        <dbReference type="Rhea" id="RHEA-COMP:10676"/>
        <dbReference type="Rhea" id="RHEA-COMP:10677"/>
        <dbReference type="ChEBI" id="CHEBI:15378"/>
        <dbReference type="ChEBI" id="CHEBI:57287"/>
        <dbReference type="ChEBI" id="CHEBI:57288"/>
        <dbReference type="ChEBI" id="CHEBI:64718"/>
        <dbReference type="ChEBI" id="CHEBI:83683"/>
        <dbReference type="EC" id="2.3.1.266"/>
    </reaction>
</comment>
<dbReference type="GO" id="GO:0005737">
    <property type="term" value="C:cytoplasm"/>
    <property type="evidence" value="ECO:0007669"/>
    <property type="project" value="UniProtKB-SubCell"/>
</dbReference>
<dbReference type="Gene3D" id="3.40.630.30">
    <property type="match status" value="1"/>
</dbReference>
<dbReference type="Proteomes" id="UP000545507">
    <property type="component" value="Unassembled WGS sequence"/>
</dbReference>
<dbReference type="InterPro" id="IPR050276">
    <property type="entry name" value="MshD_Acetyltransferase"/>
</dbReference>
<dbReference type="EC" id="2.3.1.266" evidence="1"/>
<keyword evidence="4" id="KW-1185">Reference proteome</keyword>
<feature type="active site" description="Proton acceptor" evidence="1">
    <location>
        <position position="158"/>
    </location>
</feature>
<dbReference type="NCBIfam" id="TIGR01575">
    <property type="entry name" value="rimI"/>
    <property type="match status" value="1"/>
</dbReference>
<evidence type="ECO:0000313" key="3">
    <source>
        <dbReference type="EMBL" id="NWF47757.1"/>
    </source>
</evidence>
<keyword evidence="1" id="KW-0963">Cytoplasm</keyword>
<accession>A0A7Y8KZK3</accession>
<dbReference type="InterPro" id="IPR043690">
    <property type="entry name" value="RimI"/>
</dbReference>
<dbReference type="CDD" id="cd04301">
    <property type="entry name" value="NAT_SF"/>
    <property type="match status" value="1"/>
</dbReference>
<comment type="caution">
    <text evidence="1">Lacks conserved residue(s) required for the propagation of feature annotation.</text>
</comment>
<dbReference type="PANTHER" id="PTHR43617">
    <property type="entry name" value="L-AMINO ACID N-ACETYLTRANSFERASE"/>
    <property type="match status" value="1"/>
</dbReference>
<comment type="function">
    <text evidence="1">Acetylates the N-terminal alanine of ribosomal protein bS18.</text>
</comment>
<feature type="binding site" evidence="1">
    <location>
        <position position="163"/>
    </location>
    <ligand>
        <name>acetyl-CoA</name>
        <dbReference type="ChEBI" id="CHEBI:57288"/>
    </ligand>
</feature>
<evidence type="ECO:0000259" key="2">
    <source>
        <dbReference type="PROSITE" id="PS51186"/>
    </source>
</evidence>
<dbReference type="EMBL" id="VYGV01000020">
    <property type="protein sequence ID" value="NWF47757.1"/>
    <property type="molecule type" value="Genomic_DNA"/>
</dbReference>
<dbReference type="PANTHER" id="PTHR43617:SF35">
    <property type="entry name" value="[RIBOSOMAL PROTEIN BS18]-ALANINE N-ACETYLTRANSFERASE"/>
    <property type="match status" value="1"/>
</dbReference>
<proteinExistence type="inferred from homology"/>